<dbReference type="AlphaFoldDB" id="A0A9P3GDU2"/>
<keyword evidence="3 6" id="KW-0812">Transmembrane</keyword>
<evidence type="ECO:0000313" key="9">
    <source>
        <dbReference type="Proteomes" id="UP000703269"/>
    </source>
</evidence>
<dbReference type="PANTHER" id="PTHR12300">
    <property type="entry name" value="HVA22-LIKE PROTEINS"/>
    <property type="match status" value="1"/>
</dbReference>
<organism evidence="8 9">
    <name type="scientific">Phanerochaete sordida</name>
    <dbReference type="NCBI Taxonomy" id="48140"/>
    <lineage>
        <taxon>Eukaryota</taxon>
        <taxon>Fungi</taxon>
        <taxon>Dikarya</taxon>
        <taxon>Basidiomycota</taxon>
        <taxon>Agaricomycotina</taxon>
        <taxon>Agaricomycetes</taxon>
        <taxon>Polyporales</taxon>
        <taxon>Phanerochaetaceae</taxon>
        <taxon>Phanerochaete</taxon>
    </lineage>
</organism>
<feature type="transmembrane region" description="Helical" evidence="6">
    <location>
        <begin position="74"/>
        <end position="91"/>
    </location>
</feature>
<feature type="region of interest" description="Disordered" evidence="7">
    <location>
        <begin position="207"/>
        <end position="234"/>
    </location>
</feature>
<accession>A0A9P3GDU2</accession>
<sequence length="334" mass="36471">MLFYLLFRLISAVCVFLYPGYASYKTLSQRPASEEELERWLMYWSVLGCIVAVEYVGEWLIFWIPFYYPVKTLFLLWLALPQTAGASYLYAMHIQPFFASHETEIDSALTKLKNYVYNYLQRVVRNLWSHVVASTGPSAGGDARPDALDEGGLTGEAAVHAGAPPTLSDPLSGPAQLVQTFWRSYGPAVVAAGAGLMAQAKTSARESAAAAEEAMDTPPAGPSRMQSSASVLERRRQLEAELAALEAHPGLKGYDAAPPQAFPPADAHSRTSSSSSLRERTGGNGRFEEVEIPSDMESEGLMSPDAERPPPPTNRGSWFGWGGKPQGYERVKTD</sequence>
<evidence type="ECO:0000256" key="5">
    <source>
        <dbReference type="ARBA" id="ARBA00023136"/>
    </source>
</evidence>
<feature type="compositionally biased region" description="Basic and acidic residues" evidence="7">
    <location>
        <begin position="277"/>
        <end position="289"/>
    </location>
</feature>
<evidence type="ECO:0000256" key="7">
    <source>
        <dbReference type="SAM" id="MobiDB-lite"/>
    </source>
</evidence>
<name>A0A9P3GDU2_9APHY</name>
<comment type="caution">
    <text evidence="6">Lacks conserved residue(s) required for the propagation of feature annotation.</text>
</comment>
<comment type="subcellular location">
    <subcellularLocation>
        <location evidence="1 6">Membrane</location>
        <topology evidence="1 6">Multi-pass membrane protein</topology>
    </subcellularLocation>
</comment>
<evidence type="ECO:0000256" key="3">
    <source>
        <dbReference type="ARBA" id="ARBA00022692"/>
    </source>
</evidence>
<keyword evidence="9" id="KW-1185">Reference proteome</keyword>
<feature type="transmembrane region" description="Helical" evidence="6">
    <location>
        <begin position="44"/>
        <end position="68"/>
    </location>
</feature>
<evidence type="ECO:0000256" key="2">
    <source>
        <dbReference type="ARBA" id="ARBA00008573"/>
    </source>
</evidence>
<evidence type="ECO:0000313" key="8">
    <source>
        <dbReference type="EMBL" id="GJE93068.1"/>
    </source>
</evidence>
<dbReference type="PANTHER" id="PTHR12300:SF161">
    <property type="entry name" value="RECEPTOR EXPRESSION-ENHANCING PROTEIN"/>
    <property type="match status" value="1"/>
</dbReference>
<comment type="similarity">
    <text evidence="2 6">Belongs to the DP1 family.</text>
</comment>
<dbReference type="GO" id="GO:0016020">
    <property type="term" value="C:membrane"/>
    <property type="evidence" value="ECO:0007669"/>
    <property type="project" value="UniProtKB-SubCell"/>
</dbReference>
<feature type="transmembrane region" description="Helical" evidence="6">
    <location>
        <begin position="6"/>
        <end position="24"/>
    </location>
</feature>
<dbReference type="InterPro" id="IPR004345">
    <property type="entry name" value="TB2_DP1_HVA22"/>
</dbReference>
<feature type="region of interest" description="Disordered" evidence="7">
    <location>
        <begin position="251"/>
        <end position="334"/>
    </location>
</feature>
<evidence type="ECO:0000256" key="6">
    <source>
        <dbReference type="RuleBase" id="RU362006"/>
    </source>
</evidence>
<reference evidence="8 9" key="1">
    <citation type="submission" date="2021-08" db="EMBL/GenBank/DDBJ databases">
        <title>Draft Genome Sequence of Phanerochaete sordida strain YK-624.</title>
        <authorList>
            <person name="Mori T."/>
            <person name="Dohra H."/>
            <person name="Suzuki T."/>
            <person name="Kawagishi H."/>
            <person name="Hirai H."/>
        </authorList>
    </citation>
    <scope>NUCLEOTIDE SEQUENCE [LARGE SCALE GENOMIC DNA]</scope>
    <source>
        <strain evidence="8 9">YK-624</strain>
    </source>
</reference>
<feature type="compositionally biased region" description="Low complexity" evidence="7">
    <location>
        <begin position="255"/>
        <end position="276"/>
    </location>
</feature>
<dbReference type="Proteomes" id="UP000703269">
    <property type="component" value="Unassembled WGS sequence"/>
</dbReference>
<keyword evidence="5 6" id="KW-0472">Membrane</keyword>
<evidence type="ECO:0000256" key="4">
    <source>
        <dbReference type="ARBA" id="ARBA00022989"/>
    </source>
</evidence>
<proteinExistence type="inferred from homology"/>
<keyword evidence="4 6" id="KW-1133">Transmembrane helix</keyword>
<dbReference type="Pfam" id="PF03134">
    <property type="entry name" value="TB2_DP1_HVA22"/>
    <property type="match status" value="1"/>
</dbReference>
<protein>
    <recommendedName>
        <fullName evidence="6">Protein YOP1</fullName>
    </recommendedName>
</protein>
<comment type="caution">
    <text evidence="8">The sequence shown here is derived from an EMBL/GenBank/DDBJ whole genome shotgun (WGS) entry which is preliminary data.</text>
</comment>
<evidence type="ECO:0000256" key="1">
    <source>
        <dbReference type="ARBA" id="ARBA00004141"/>
    </source>
</evidence>
<gene>
    <name evidence="8" type="ORF">PsYK624_092270</name>
</gene>
<dbReference type="EMBL" id="BPQB01000030">
    <property type="protein sequence ID" value="GJE93068.1"/>
    <property type="molecule type" value="Genomic_DNA"/>
</dbReference>
<dbReference type="OrthoDB" id="434647at2759"/>